<dbReference type="RefSeq" id="WP_044665985.1">
    <property type="nucleotide sequence ID" value="NZ_CDRZ01000274.1"/>
</dbReference>
<dbReference type="Proteomes" id="UP000046155">
    <property type="component" value="Unassembled WGS sequence"/>
</dbReference>
<dbReference type="InterPro" id="IPR029052">
    <property type="entry name" value="Metallo-depent_PP-like"/>
</dbReference>
<organism evidence="2 3">
    <name type="scientific">Syntrophaceticus schinkii</name>
    <dbReference type="NCBI Taxonomy" id="499207"/>
    <lineage>
        <taxon>Bacteria</taxon>
        <taxon>Bacillati</taxon>
        <taxon>Bacillota</taxon>
        <taxon>Clostridia</taxon>
        <taxon>Thermoanaerobacterales</taxon>
        <taxon>Thermoanaerobacterales Family III. Incertae Sedis</taxon>
        <taxon>Syntrophaceticus</taxon>
    </lineage>
</organism>
<dbReference type="Pfam" id="PF00149">
    <property type="entry name" value="Metallophos"/>
    <property type="match status" value="1"/>
</dbReference>
<dbReference type="PANTHER" id="PTHR30337">
    <property type="entry name" value="COMPONENT OF ATP-DEPENDENT DSDNA EXONUCLEASE"/>
    <property type="match status" value="1"/>
</dbReference>
<protein>
    <recommendedName>
        <fullName evidence="1">Calcineurin-like phosphoesterase domain-containing protein</fullName>
    </recommendedName>
</protein>
<keyword evidence="3" id="KW-1185">Reference proteome</keyword>
<evidence type="ECO:0000259" key="1">
    <source>
        <dbReference type="Pfam" id="PF00149"/>
    </source>
</evidence>
<gene>
    <name evidence="2" type="ORF">SSCH_740067</name>
</gene>
<feature type="domain" description="Calcineurin-like phosphoesterase" evidence="1">
    <location>
        <begin position="1"/>
        <end position="183"/>
    </location>
</feature>
<name>A0A0B7MJI9_9FIRM</name>
<dbReference type="InterPro" id="IPR004843">
    <property type="entry name" value="Calcineurin-like_PHP"/>
</dbReference>
<sequence>MRLLHAADVHLAPGVPERMEAFRSVCQMVEDLDCSALLICGDLFDSTAAAQDLRVEVRELFDSLGKDVFLIPGNHDLQAFQSGEYYGRDVHICKYPVRWELEGVPLLGIPYLPGRQGIEALCSLVHGEESPFIALMHTDFYNSSLSACFFAEEKDDQGSACLWDRDLEQFPPSYIALGHWHNPTRPPIKINNTQVAYSGTPYPTAKGENGARIVFLIEVSVEGICVEGAEIPGVPRREAVSFFFVPGEEEKILEEIGTFLESEADSQVILDLEAEGWVEGISEEDCAAEIELMVRKNRARWRAVNTGTPQITGMERLSGVALRCLQFLGELEPPDPLALEDCSDPSLYELAREVREDRHGLYRKALSLLLQQMGRGR</sequence>
<accession>A0A0B7MJI9</accession>
<dbReference type="EMBL" id="CDRZ01000274">
    <property type="protein sequence ID" value="CEO90195.1"/>
    <property type="molecule type" value="Genomic_DNA"/>
</dbReference>
<dbReference type="AlphaFoldDB" id="A0A0B7MJI9"/>
<evidence type="ECO:0000313" key="3">
    <source>
        <dbReference type="Proteomes" id="UP000046155"/>
    </source>
</evidence>
<dbReference type="GO" id="GO:0016787">
    <property type="term" value="F:hydrolase activity"/>
    <property type="evidence" value="ECO:0007669"/>
    <property type="project" value="InterPro"/>
</dbReference>
<dbReference type="SUPFAM" id="SSF56300">
    <property type="entry name" value="Metallo-dependent phosphatases"/>
    <property type="match status" value="1"/>
</dbReference>
<reference evidence="3" key="1">
    <citation type="submission" date="2015-01" db="EMBL/GenBank/DDBJ databases">
        <authorList>
            <person name="Manzoor Shahid"/>
            <person name="Zubair Saima"/>
        </authorList>
    </citation>
    <scope>NUCLEOTIDE SEQUENCE [LARGE SCALE GENOMIC DNA]</scope>
    <source>
        <strain evidence="3">Sp3</strain>
    </source>
</reference>
<dbReference type="Gene3D" id="3.60.21.10">
    <property type="match status" value="1"/>
</dbReference>
<proteinExistence type="predicted"/>
<evidence type="ECO:0000313" key="2">
    <source>
        <dbReference type="EMBL" id="CEO90195.1"/>
    </source>
</evidence>
<dbReference type="InterPro" id="IPR050535">
    <property type="entry name" value="DNA_Repair-Maintenance_Comp"/>
</dbReference>